<evidence type="ECO:0000313" key="2">
    <source>
        <dbReference type="Proteomes" id="UP000265520"/>
    </source>
</evidence>
<protein>
    <submittedName>
        <fullName evidence="1">Uncharacterized protein</fullName>
    </submittedName>
</protein>
<keyword evidence="2" id="KW-1185">Reference proteome</keyword>
<sequence length="19" mass="2102">PDVEFCIEAEKIINSRPAA</sequence>
<reference evidence="1 2" key="1">
    <citation type="journal article" date="2018" name="Front. Plant Sci.">
        <title>Red Clover (Trifolium pratense) and Zigzag Clover (T. medium) - A Picture of Genomic Similarities and Differences.</title>
        <authorList>
            <person name="Dluhosova J."/>
            <person name="Istvanek J."/>
            <person name="Nedelnik J."/>
            <person name="Repkova J."/>
        </authorList>
    </citation>
    <scope>NUCLEOTIDE SEQUENCE [LARGE SCALE GENOMIC DNA]</scope>
    <source>
        <strain evidence="2">cv. 10/8</strain>
        <tissue evidence="1">Leaf</tissue>
    </source>
</reference>
<proteinExistence type="predicted"/>
<dbReference type="EMBL" id="LXQA010699166">
    <property type="protein sequence ID" value="MCI66634.1"/>
    <property type="molecule type" value="Genomic_DNA"/>
</dbReference>
<feature type="non-terminal residue" evidence="1">
    <location>
        <position position="1"/>
    </location>
</feature>
<organism evidence="1 2">
    <name type="scientific">Trifolium medium</name>
    <dbReference type="NCBI Taxonomy" id="97028"/>
    <lineage>
        <taxon>Eukaryota</taxon>
        <taxon>Viridiplantae</taxon>
        <taxon>Streptophyta</taxon>
        <taxon>Embryophyta</taxon>
        <taxon>Tracheophyta</taxon>
        <taxon>Spermatophyta</taxon>
        <taxon>Magnoliopsida</taxon>
        <taxon>eudicotyledons</taxon>
        <taxon>Gunneridae</taxon>
        <taxon>Pentapetalae</taxon>
        <taxon>rosids</taxon>
        <taxon>fabids</taxon>
        <taxon>Fabales</taxon>
        <taxon>Fabaceae</taxon>
        <taxon>Papilionoideae</taxon>
        <taxon>50 kb inversion clade</taxon>
        <taxon>NPAAA clade</taxon>
        <taxon>Hologalegina</taxon>
        <taxon>IRL clade</taxon>
        <taxon>Trifolieae</taxon>
        <taxon>Trifolium</taxon>
    </lineage>
</organism>
<comment type="caution">
    <text evidence="1">The sequence shown here is derived from an EMBL/GenBank/DDBJ whole genome shotgun (WGS) entry which is preliminary data.</text>
</comment>
<dbReference type="Proteomes" id="UP000265520">
    <property type="component" value="Unassembled WGS sequence"/>
</dbReference>
<accession>A0A392U1Q8</accession>
<dbReference type="AlphaFoldDB" id="A0A392U1Q8"/>
<evidence type="ECO:0000313" key="1">
    <source>
        <dbReference type="EMBL" id="MCI66634.1"/>
    </source>
</evidence>
<name>A0A392U1Q8_9FABA</name>